<dbReference type="AlphaFoldDB" id="A0A372NML5"/>
<dbReference type="Pfam" id="PF14093">
    <property type="entry name" value="DUF4271"/>
    <property type="match status" value="1"/>
</dbReference>
<dbReference type="InterPro" id="IPR025367">
    <property type="entry name" value="DUF4271"/>
</dbReference>
<keyword evidence="1" id="KW-0812">Transmembrane</keyword>
<keyword evidence="4" id="KW-1185">Reference proteome</keyword>
<dbReference type="PROSITE" id="PS51257">
    <property type="entry name" value="PROKAR_LIPOPROTEIN"/>
    <property type="match status" value="1"/>
</dbReference>
<evidence type="ECO:0000313" key="4">
    <source>
        <dbReference type="Proteomes" id="UP000264217"/>
    </source>
</evidence>
<dbReference type="EMBL" id="QWDC01000005">
    <property type="protein sequence ID" value="RFZ90189.1"/>
    <property type="molecule type" value="Genomic_DNA"/>
</dbReference>
<feature type="transmembrane region" description="Helical" evidence="1">
    <location>
        <begin position="276"/>
        <end position="294"/>
    </location>
</feature>
<dbReference type="Proteomes" id="UP000264217">
    <property type="component" value="Unassembled WGS sequence"/>
</dbReference>
<feature type="transmembrane region" description="Helical" evidence="1">
    <location>
        <begin position="306"/>
        <end position="327"/>
    </location>
</feature>
<gene>
    <name evidence="3" type="ORF">D0C36_23395</name>
</gene>
<organism evidence="3 4">
    <name type="scientific">Mucilaginibacter conchicola</name>
    <dbReference type="NCBI Taxonomy" id="2303333"/>
    <lineage>
        <taxon>Bacteria</taxon>
        <taxon>Pseudomonadati</taxon>
        <taxon>Bacteroidota</taxon>
        <taxon>Sphingobacteriia</taxon>
        <taxon>Sphingobacteriales</taxon>
        <taxon>Sphingobacteriaceae</taxon>
        <taxon>Mucilaginibacter</taxon>
    </lineage>
</organism>
<evidence type="ECO:0000256" key="1">
    <source>
        <dbReference type="SAM" id="Phobius"/>
    </source>
</evidence>
<keyword evidence="2" id="KW-0732">Signal</keyword>
<dbReference type="RefSeq" id="WP_117394152.1">
    <property type="nucleotide sequence ID" value="NZ_QWDC01000005.1"/>
</dbReference>
<feature type="transmembrane region" description="Helical" evidence="1">
    <location>
        <begin position="172"/>
        <end position="194"/>
    </location>
</feature>
<protein>
    <submittedName>
        <fullName evidence="3">DUF4271 domain-containing protein</fullName>
    </submittedName>
</protein>
<feature type="transmembrane region" description="Helical" evidence="1">
    <location>
        <begin position="244"/>
        <end position="270"/>
    </location>
</feature>
<feature type="signal peptide" evidence="2">
    <location>
        <begin position="1"/>
        <end position="23"/>
    </location>
</feature>
<sequence>MAPTRWLTVFILLITLGCSAAQAQVSDDTTEVAIDTPVVKPKPRFTGPLPFLDSVAHASAMREQFISDSLSMLYIAKPDPERPNAFVDSILKANAYKNDLFLGLTTKVASHQGYGHTRPSRDIWVIGVIFILLLFAAGLNIASTKDVANVFQSFYHRKAAGPAGKEESPINAWTFIGLFILFGLTCGMLLYLLTTGYYKVYYTIAGFQLFITLSIVIIALFAVKLLVLKFLGFVFDISKLVDDYIATLSLTYFNITFVFLPVAVCFSLIADAFIPFLLAITLVLVIIIFIWQYLRSSVSIITNFRFHKFYLFMYLCALEICPILILIKALNIGFR</sequence>
<feature type="chain" id="PRO_5016589138" evidence="2">
    <location>
        <begin position="24"/>
        <end position="335"/>
    </location>
</feature>
<dbReference type="OrthoDB" id="1494583at2"/>
<reference evidence="3 4" key="1">
    <citation type="submission" date="2018-08" db="EMBL/GenBank/DDBJ databases">
        <title>Mucilaginibacter sp. MYSH2.</title>
        <authorList>
            <person name="Seo T."/>
        </authorList>
    </citation>
    <scope>NUCLEOTIDE SEQUENCE [LARGE SCALE GENOMIC DNA]</scope>
    <source>
        <strain evidence="3 4">MYSH2</strain>
    </source>
</reference>
<keyword evidence="1" id="KW-0472">Membrane</keyword>
<accession>A0A372NML5</accession>
<comment type="caution">
    <text evidence="3">The sequence shown here is derived from an EMBL/GenBank/DDBJ whole genome shotgun (WGS) entry which is preliminary data.</text>
</comment>
<proteinExistence type="predicted"/>
<keyword evidence="1" id="KW-1133">Transmembrane helix</keyword>
<evidence type="ECO:0000313" key="3">
    <source>
        <dbReference type="EMBL" id="RFZ90189.1"/>
    </source>
</evidence>
<name>A0A372NML5_9SPHI</name>
<feature type="transmembrane region" description="Helical" evidence="1">
    <location>
        <begin position="200"/>
        <end position="223"/>
    </location>
</feature>
<feature type="transmembrane region" description="Helical" evidence="1">
    <location>
        <begin position="123"/>
        <end position="142"/>
    </location>
</feature>
<evidence type="ECO:0000256" key="2">
    <source>
        <dbReference type="SAM" id="SignalP"/>
    </source>
</evidence>